<dbReference type="EMBL" id="CAJVPP010004874">
    <property type="protein sequence ID" value="CAG8656662.1"/>
    <property type="molecule type" value="Genomic_DNA"/>
</dbReference>
<gene>
    <name evidence="1" type="ORF">FMOSSE_LOCUS11737</name>
</gene>
<organism evidence="1 2">
    <name type="scientific">Funneliformis mosseae</name>
    <name type="common">Endomycorrhizal fungus</name>
    <name type="synonym">Glomus mosseae</name>
    <dbReference type="NCBI Taxonomy" id="27381"/>
    <lineage>
        <taxon>Eukaryota</taxon>
        <taxon>Fungi</taxon>
        <taxon>Fungi incertae sedis</taxon>
        <taxon>Mucoromycota</taxon>
        <taxon>Glomeromycotina</taxon>
        <taxon>Glomeromycetes</taxon>
        <taxon>Glomerales</taxon>
        <taxon>Glomeraceae</taxon>
        <taxon>Funneliformis</taxon>
    </lineage>
</organism>
<accession>A0A9N9E347</accession>
<reference evidence="1" key="1">
    <citation type="submission" date="2021-06" db="EMBL/GenBank/DDBJ databases">
        <authorList>
            <person name="Kallberg Y."/>
            <person name="Tangrot J."/>
            <person name="Rosling A."/>
        </authorList>
    </citation>
    <scope>NUCLEOTIDE SEQUENCE</scope>
    <source>
        <strain evidence="1">87-6 pot B 2015</strain>
    </source>
</reference>
<keyword evidence="2" id="KW-1185">Reference proteome</keyword>
<sequence length="60" mass="6991">MNLLSDPRVIYCVDSFDKHQILLGFAHITSSSGGGFVFNNPRRLIFQESFYTLMHRLWLT</sequence>
<protein>
    <submittedName>
        <fullName evidence="1">9966_t:CDS:1</fullName>
    </submittedName>
</protein>
<evidence type="ECO:0000313" key="2">
    <source>
        <dbReference type="Proteomes" id="UP000789375"/>
    </source>
</evidence>
<dbReference type="AlphaFoldDB" id="A0A9N9E347"/>
<proteinExistence type="predicted"/>
<name>A0A9N9E347_FUNMO</name>
<dbReference type="Proteomes" id="UP000789375">
    <property type="component" value="Unassembled WGS sequence"/>
</dbReference>
<comment type="caution">
    <text evidence="1">The sequence shown here is derived from an EMBL/GenBank/DDBJ whole genome shotgun (WGS) entry which is preliminary data.</text>
</comment>
<evidence type="ECO:0000313" key="1">
    <source>
        <dbReference type="EMBL" id="CAG8656662.1"/>
    </source>
</evidence>